<feature type="domain" description="HTH tetR-type" evidence="5">
    <location>
        <begin position="6"/>
        <end position="65"/>
    </location>
</feature>
<dbReference type="SUPFAM" id="SSF46689">
    <property type="entry name" value="Homeodomain-like"/>
    <property type="match status" value="1"/>
</dbReference>
<dbReference type="KEGG" id="jte:ASJ30_04490"/>
<keyword evidence="2 4" id="KW-0238">DNA-binding</keyword>
<keyword evidence="1" id="KW-0805">Transcription regulation</keyword>
<evidence type="ECO:0000313" key="6">
    <source>
        <dbReference type="EMBL" id="APH00883.1"/>
    </source>
</evidence>
<keyword evidence="3" id="KW-0804">Transcription</keyword>
<dbReference type="Proteomes" id="UP000182938">
    <property type="component" value="Chromosome"/>
</dbReference>
<sequence length="186" mass="19945">MRADARANRAAILAATRELYATRGPDVPLSAIAEQAGVGAGTLYRHFPTQQDLVVGVVEWLSTTIHDLCGRWLEPMRSDPATAWPGFAADMVELKVAAFMPRVVEGVDIDDLLPQIVERRDAALAAVGEVVELAKGAGLVREDVTAVQFQMGLAVTTRPLPAAAHALVPDVGGWLVEVYLRGLRPD</sequence>
<dbReference type="InterPro" id="IPR001647">
    <property type="entry name" value="HTH_TetR"/>
</dbReference>
<dbReference type="InterPro" id="IPR009057">
    <property type="entry name" value="Homeodomain-like_sf"/>
</dbReference>
<gene>
    <name evidence="6" type="ORF">ASJ30_04490</name>
</gene>
<dbReference type="PRINTS" id="PR00455">
    <property type="entry name" value="HTHTETR"/>
</dbReference>
<name>A0A1L3MEU4_9MICO</name>
<dbReference type="RefSeq" id="WP_072624045.1">
    <property type="nucleotide sequence ID" value="NZ_CP013290.1"/>
</dbReference>
<dbReference type="Gene3D" id="1.10.357.10">
    <property type="entry name" value="Tetracycline Repressor, domain 2"/>
    <property type="match status" value="1"/>
</dbReference>
<evidence type="ECO:0000256" key="4">
    <source>
        <dbReference type="PROSITE-ProRule" id="PRU00335"/>
    </source>
</evidence>
<dbReference type="GO" id="GO:0000976">
    <property type="term" value="F:transcription cis-regulatory region binding"/>
    <property type="evidence" value="ECO:0007669"/>
    <property type="project" value="TreeGrafter"/>
</dbReference>
<dbReference type="Pfam" id="PF21597">
    <property type="entry name" value="TetR_C_43"/>
    <property type="match status" value="1"/>
</dbReference>
<dbReference type="EMBL" id="CP013290">
    <property type="protein sequence ID" value="APH00883.1"/>
    <property type="molecule type" value="Genomic_DNA"/>
</dbReference>
<dbReference type="SUPFAM" id="SSF48498">
    <property type="entry name" value="Tetracyclin repressor-like, C-terminal domain"/>
    <property type="match status" value="1"/>
</dbReference>
<dbReference type="Pfam" id="PF00440">
    <property type="entry name" value="TetR_N"/>
    <property type="match status" value="1"/>
</dbReference>
<dbReference type="InterPro" id="IPR036271">
    <property type="entry name" value="Tet_transcr_reg_TetR-rel_C_sf"/>
</dbReference>
<organism evidence="6 7">
    <name type="scientific">Janibacter indicus</name>
    <dbReference type="NCBI Taxonomy" id="857417"/>
    <lineage>
        <taxon>Bacteria</taxon>
        <taxon>Bacillati</taxon>
        <taxon>Actinomycetota</taxon>
        <taxon>Actinomycetes</taxon>
        <taxon>Micrococcales</taxon>
        <taxon>Intrasporangiaceae</taxon>
        <taxon>Janibacter</taxon>
    </lineage>
</organism>
<feature type="DNA-binding region" description="H-T-H motif" evidence="4">
    <location>
        <begin position="28"/>
        <end position="47"/>
    </location>
</feature>
<reference evidence="6 7" key="1">
    <citation type="submission" date="2015-11" db="EMBL/GenBank/DDBJ databases">
        <authorList>
            <person name="Zhang Y."/>
            <person name="Guo Z."/>
        </authorList>
    </citation>
    <scope>NUCLEOTIDE SEQUENCE [LARGE SCALE GENOMIC DNA]</scope>
    <source>
        <strain evidence="6 7">YFY001</strain>
    </source>
</reference>
<proteinExistence type="predicted"/>
<accession>A0A1L3MEU4</accession>
<dbReference type="InterPro" id="IPR050109">
    <property type="entry name" value="HTH-type_TetR-like_transc_reg"/>
</dbReference>
<protein>
    <recommendedName>
        <fullName evidence="5">HTH tetR-type domain-containing protein</fullName>
    </recommendedName>
</protein>
<dbReference type="AlphaFoldDB" id="A0A1L3MEU4"/>
<evidence type="ECO:0000259" key="5">
    <source>
        <dbReference type="PROSITE" id="PS50977"/>
    </source>
</evidence>
<evidence type="ECO:0000313" key="7">
    <source>
        <dbReference type="Proteomes" id="UP000182938"/>
    </source>
</evidence>
<dbReference type="PANTHER" id="PTHR30055:SF234">
    <property type="entry name" value="HTH-TYPE TRANSCRIPTIONAL REGULATOR BETI"/>
    <property type="match status" value="1"/>
</dbReference>
<dbReference type="GO" id="GO:0003700">
    <property type="term" value="F:DNA-binding transcription factor activity"/>
    <property type="evidence" value="ECO:0007669"/>
    <property type="project" value="TreeGrafter"/>
</dbReference>
<evidence type="ECO:0000256" key="3">
    <source>
        <dbReference type="ARBA" id="ARBA00023163"/>
    </source>
</evidence>
<keyword evidence="7" id="KW-1185">Reference proteome</keyword>
<dbReference type="PROSITE" id="PS50977">
    <property type="entry name" value="HTH_TETR_2"/>
    <property type="match status" value="1"/>
</dbReference>
<evidence type="ECO:0000256" key="2">
    <source>
        <dbReference type="ARBA" id="ARBA00023125"/>
    </source>
</evidence>
<dbReference type="PANTHER" id="PTHR30055">
    <property type="entry name" value="HTH-TYPE TRANSCRIPTIONAL REGULATOR RUTR"/>
    <property type="match status" value="1"/>
</dbReference>
<evidence type="ECO:0000256" key="1">
    <source>
        <dbReference type="ARBA" id="ARBA00023015"/>
    </source>
</evidence>
<dbReference type="InterPro" id="IPR049445">
    <property type="entry name" value="TetR_SbtR-like_C"/>
</dbReference>